<dbReference type="Proteomes" id="UP000299102">
    <property type="component" value="Unassembled WGS sequence"/>
</dbReference>
<accession>A0A4C1UKW3</accession>
<keyword evidence="2" id="KW-1185">Reference proteome</keyword>
<proteinExistence type="predicted"/>
<name>A0A4C1UKW3_EUMVA</name>
<reference evidence="1 2" key="1">
    <citation type="journal article" date="2019" name="Commun. Biol.">
        <title>The bagworm genome reveals a unique fibroin gene that provides high tensile strength.</title>
        <authorList>
            <person name="Kono N."/>
            <person name="Nakamura H."/>
            <person name="Ohtoshi R."/>
            <person name="Tomita M."/>
            <person name="Numata K."/>
            <person name="Arakawa K."/>
        </authorList>
    </citation>
    <scope>NUCLEOTIDE SEQUENCE [LARGE SCALE GENOMIC DNA]</scope>
</reference>
<dbReference type="AlphaFoldDB" id="A0A4C1UKW3"/>
<protein>
    <submittedName>
        <fullName evidence="1">Uncharacterized protein</fullName>
    </submittedName>
</protein>
<comment type="caution">
    <text evidence="1">The sequence shown here is derived from an EMBL/GenBank/DDBJ whole genome shotgun (WGS) entry which is preliminary data.</text>
</comment>
<evidence type="ECO:0000313" key="1">
    <source>
        <dbReference type="EMBL" id="GBP26524.1"/>
    </source>
</evidence>
<organism evidence="1 2">
    <name type="scientific">Eumeta variegata</name>
    <name type="common">Bagworm moth</name>
    <name type="synonym">Eumeta japonica</name>
    <dbReference type="NCBI Taxonomy" id="151549"/>
    <lineage>
        <taxon>Eukaryota</taxon>
        <taxon>Metazoa</taxon>
        <taxon>Ecdysozoa</taxon>
        <taxon>Arthropoda</taxon>
        <taxon>Hexapoda</taxon>
        <taxon>Insecta</taxon>
        <taxon>Pterygota</taxon>
        <taxon>Neoptera</taxon>
        <taxon>Endopterygota</taxon>
        <taxon>Lepidoptera</taxon>
        <taxon>Glossata</taxon>
        <taxon>Ditrysia</taxon>
        <taxon>Tineoidea</taxon>
        <taxon>Psychidae</taxon>
        <taxon>Oiketicinae</taxon>
        <taxon>Eumeta</taxon>
    </lineage>
</organism>
<evidence type="ECO:0000313" key="2">
    <source>
        <dbReference type="Proteomes" id="UP000299102"/>
    </source>
</evidence>
<dbReference type="EMBL" id="BGZK01000181">
    <property type="protein sequence ID" value="GBP26524.1"/>
    <property type="molecule type" value="Genomic_DNA"/>
</dbReference>
<sequence>MHSDFTQIENMSDIGIETGAESRARAGFKTENRTGVEAKCWTVIRIESLTRIETDLKTGTKLGFTASEIVVESETGTELRPEPALATREGWGQNHVGNMSGRYKRLINSFMSMWTEQ</sequence>
<gene>
    <name evidence="1" type="ORF">EVAR_86026_1</name>
</gene>